<name>A0A1Y6IR16_9VIBR</name>
<protein>
    <submittedName>
        <fullName evidence="2">Uncharacterized protein</fullName>
    </submittedName>
</protein>
<proteinExistence type="predicted"/>
<reference evidence="2 3" key="1">
    <citation type="submission" date="2017-05" db="EMBL/GenBank/DDBJ databases">
        <authorList>
            <person name="Song R."/>
            <person name="Chenine A.L."/>
            <person name="Ruprecht R.M."/>
        </authorList>
    </citation>
    <scope>NUCLEOTIDE SEQUENCE [LARGE SCALE GENOMIC DNA]</scope>
    <source>
        <strain evidence="2 3">CECT 7927</strain>
    </source>
</reference>
<dbReference type="AlphaFoldDB" id="A0A1Y6IR16"/>
<feature type="transmembrane region" description="Helical" evidence="1">
    <location>
        <begin position="47"/>
        <end position="68"/>
    </location>
</feature>
<keyword evidence="1" id="KW-1133">Transmembrane helix</keyword>
<dbReference type="Proteomes" id="UP000196125">
    <property type="component" value="Unassembled WGS sequence"/>
</dbReference>
<feature type="transmembrane region" description="Helical" evidence="1">
    <location>
        <begin position="20"/>
        <end position="40"/>
    </location>
</feature>
<evidence type="ECO:0000313" key="2">
    <source>
        <dbReference type="EMBL" id="SMS00094.1"/>
    </source>
</evidence>
<gene>
    <name evidence="2" type="ORF">VIM7927_01335</name>
</gene>
<organism evidence="2 3">
    <name type="scientific">Vibrio mangrovi</name>
    <dbReference type="NCBI Taxonomy" id="474394"/>
    <lineage>
        <taxon>Bacteria</taxon>
        <taxon>Pseudomonadati</taxon>
        <taxon>Pseudomonadota</taxon>
        <taxon>Gammaproteobacteria</taxon>
        <taxon>Vibrionales</taxon>
        <taxon>Vibrionaceae</taxon>
        <taxon>Vibrio</taxon>
    </lineage>
</organism>
<keyword evidence="1" id="KW-0472">Membrane</keyword>
<evidence type="ECO:0000256" key="1">
    <source>
        <dbReference type="SAM" id="Phobius"/>
    </source>
</evidence>
<feature type="transmembrane region" description="Helical" evidence="1">
    <location>
        <begin position="80"/>
        <end position="102"/>
    </location>
</feature>
<sequence>MIWVFLPLMIVLFQWKSFEIRQWQFTAYYLLYAIVLTTLYQQPISPYLGSFYLGIPAMSYISFLFPGLQSYYPESAVRMVSVAGLSITFLVLIISLLFGGALS</sequence>
<accession>A0A1Y6IR16</accession>
<evidence type="ECO:0000313" key="3">
    <source>
        <dbReference type="Proteomes" id="UP000196125"/>
    </source>
</evidence>
<keyword evidence="1" id="KW-0812">Transmembrane</keyword>
<dbReference type="EMBL" id="FXXI01000002">
    <property type="protein sequence ID" value="SMS00094.1"/>
    <property type="molecule type" value="Genomic_DNA"/>
</dbReference>